<dbReference type="EMBL" id="AZAC01000056">
    <property type="protein sequence ID" value="KIX11543.1"/>
    <property type="molecule type" value="Genomic_DNA"/>
</dbReference>
<accession>A0A0D2HLV2</accession>
<dbReference type="RefSeq" id="WP_052515500.1">
    <property type="nucleotide sequence ID" value="NZ_AZAC01000056.1"/>
</dbReference>
<protein>
    <recommendedName>
        <fullName evidence="3">DUF2059 domain-containing protein</fullName>
    </recommendedName>
</protein>
<organism evidence="4 5">
    <name type="scientific">Dethiosulfatarculus sandiegensis</name>
    <dbReference type="NCBI Taxonomy" id="1429043"/>
    <lineage>
        <taxon>Bacteria</taxon>
        <taxon>Pseudomonadati</taxon>
        <taxon>Thermodesulfobacteriota</taxon>
        <taxon>Desulfarculia</taxon>
        <taxon>Desulfarculales</taxon>
        <taxon>Desulfarculaceae</taxon>
        <taxon>Dethiosulfatarculus</taxon>
    </lineage>
</organism>
<keyword evidence="5" id="KW-1185">Reference proteome</keyword>
<reference evidence="4 5" key="1">
    <citation type="submission" date="2013-11" db="EMBL/GenBank/DDBJ databases">
        <title>Metagenomic analysis of a methanogenic consortium involved in long chain n-alkane degradation.</title>
        <authorList>
            <person name="Davidova I.A."/>
            <person name="Callaghan A.V."/>
            <person name="Wawrik B."/>
            <person name="Pruitt S."/>
            <person name="Marks C."/>
            <person name="Duncan K.E."/>
            <person name="Suflita J.M."/>
        </authorList>
    </citation>
    <scope>NUCLEOTIDE SEQUENCE [LARGE SCALE GENOMIC DNA]</scope>
    <source>
        <strain evidence="4 5">SPR</strain>
    </source>
</reference>
<gene>
    <name evidence="4" type="ORF">X474_24035</name>
</gene>
<evidence type="ECO:0000259" key="3">
    <source>
        <dbReference type="Pfam" id="PF09832"/>
    </source>
</evidence>
<evidence type="ECO:0000256" key="1">
    <source>
        <dbReference type="SAM" id="MobiDB-lite"/>
    </source>
</evidence>
<dbReference type="InterPro" id="IPR018637">
    <property type="entry name" value="DUF2059"/>
</dbReference>
<dbReference type="Proteomes" id="UP000032233">
    <property type="component" value="Unassembled WGS sequence"/>
</dbReference>
<feature type="region of interest" description="Disordered" evidence="1">
    <location>
        <begin position="154"/>
        <end position="189"/>
    </location>
</feature>
<dbReference type="OrthoDB" id="490569at2"/>
<dbReference type="Pfam" id="PF09832">
    <property type="entry name" value="DUF2059"/>
    <property type="match status" value="1"/>
</dbReference>
<keyword evidence="2" id="KW-0732">Signal</keyword>
<feature type="signal peptide" evidence="2">
    <location>
        <begin position="1"/>
        <end position="24"/>
    </location>
</feature>
<feature type="domain" description="DUF2059" evidence="3">
    <location>
        <begin position="88"/>
        <end position="145"/>
    </location>
</feature>
<proteinExistence type="predicted"/>
<evidence type="ECO:0000256" key="2">
    <source>
        <dbReference type="SAM" id="SignalP"/>
    </source>
</evidence>
<dbReference type="STRING" id="1429043.X474_24035"/>
<feature type="compositionally biased region" description="Basic and acidic residues" evidence="1">
    <location>
        <begin position="173"/>
        <end position="189"/>
    </location>
</feature>
<evidence type="ECO:0000313" key="4">
    <source>
        <dbReference type="EMBL" id="KIX11543.1"/>
    </source>
</evidence>
<comment type="caution">
    <text evidence="4">The sequence shown here is derived from an EMBL/GenBank/DDBJ whole genome shotgun (WGS) entry which is preliminary data.</text>
</comment>
<dbReference type="InParanoid" id="A0A0D2HLV2"/>
<name>A0A0D2HLV2_9BACT</name>
<feature type="chain" id="PRO_5002259731" description="DUF2059 domain-containing protein" evidence="2">
    <location>
        <begin position="25"/>
        <end position="189"/>
    </location>
</feature>
<evidence type="ECO:0000313" key="5">
    <source>
        <dbReference type="Proteomes" id="UP000032233"/>
    </source>
</evidence>
<dbReference type="AlphaFoldDB" id="A0A0D2HLV2"/>
<dbReference type="PATRIC" id="fig|1429043.3.peg.5083"/>
<feature type="compositionally biased region" description="Basic and acidic residues" evidence="1">
    <location>
        <begin position="154"/>
        <end position="163"/>
    </location>
</feature>
<sequence length="189" mass="20829">MKKNVLITLTLAMTLLLSAPAAFCQDKAKEPKKPSAESLALAAEYYQASEFKGMLEKSLTPMLNQFPEKNRKELRTALDKILADDGPMKKQIINAAASSFTEAELKAMVSYYTSAEGKSILKKMPNYTRETGQIIQSLLMPVVQQQAMKLRMQMQEEQKKAAEAAKAAAAAKKAKDAKADKKEKAPAKK</sequence>